<dbReference type="Pfam" id="PF10910">
    <property type="entry name" value="Phage_gene29"/>
    <property type="match status" value="1"/>
</dbReference>
<dbReference type="AlphaFoldDB" id="A0A839RV75"/>
<name>A0A839RV75_9ACTN</name>
<reference evidence="2 3" key="1">
    <citation type="submission" date="2020-08" db="EMBL/GenBank/DDBJ databases">
        <title>Sequencing the genomes of 1000 actinobacteria strains.</title>
        <authorList>
            <person name="Klenk H.-P."/>
        </authorList>
    </citation>
    <scope>NUCLEOTIDE SEQUENCE [LARGE SCALE GENOMIC DNA]</scope>
    <source>
        <strain evidence="2 3">DSM 45258</strain>
    </source>
</reference>
<evidence type="ECO:0000256" key="1">
    <source>
        <dbReference type="SAM" id="MobiDB-lite"/>
    </source>
</evidence>
<dbReference type="Proteomes" id="UP000567922">
    <property type="component" value="Unassembled WGS sequence"/>
</dbReference>
<organism evidence="2 3">
    <name type="scientific">Hoyosella altamirensis</name>
    <dbReference type="NCBI Taxonomy" id="616997"/>
    <lineage>
        <taxon>Bacteria</taxon>
        <taxon>Bacillati</taxon>
        <taxon>Actinomycetota</taxon>
        <taxon>Actinomycetes</taxon>
        <taxon>Mycobacteriales</taxon>
        <taxon>Hoyosellaceae</taxon>
        <taxon>Hoyosella</taxon>
    </lineage>
</organism>
<dbReference type="InterPro" id="IPR021226">
    <property type="entry name" value="Phage_gene29"/>
</dbReference>
<gene>
    <name evidence="2" type="ORF">FHU29_004651</name>
</gene>
<keyword evidence="3" id="KW-1185">Reference proteome</keyword>
<comment type="caution">
    <text evidence="2">The sequence shown here is derived from an EMBL/GenBank/DDBJ whole genome shotgun (WGS) entry which is preliminary data.</text>
</comment>
<sequence>MTTQTPTDVEAAAAELEQVIGRFGFYDKQNQNMRIEFDMPLPRPIARHLAERGVRIHPGLAVVKRSTGQRGEETWVPLDAPDPEPEPADTERLDELEAIVAQLQDRIDAARKAQDEP</sequence>
<evidence type="ECO:0000313" key="2">
    <source>
        <dbReference type="EMBL" id="MBB3040156.1"/>
    </source>
</evidence>
<accession>A0A839RV75</accession>
<proteinExistence type="predicted"/>
<feature type="region of interest" description="Disordered" evidence="1">
    <location>
        <begin position="65"/>
        <end position="90"/>
    </location>
</feature>
<evidence type="ECO:0000313" key="3">
    <source>
        <dbReference type="Proteomes" id="UP000567922"/>
    </source>
</evidence>
<dbReference type="RefSeq" id="WP_064442670.1">
    <property type="nucleotide sequence ID" value="NZ_BDDI01000034.1"/>
</dbReference>
<protein>
    <submittedName>
        <fullName evidence="2">Uncharacterized protein</fullName>
    </submittedName>
</protein>
<dbReference type="EMBL" id="JACHWS010000008">
    <property type="protein sequence ID" value="MBB3040156.1"/>
    <property type="molecule type" value="Genomic_DNA"/>
</dbReference>